<evidence type="ECO:0000259" key="1">
    <source>
        <dbReference type="Pfam" id="PF01370"/>
    </source>
</evidence>
<protein>
    <submittedName>
        <fullName evidence="2">NAD-dependent epimerase/dehydratase family protein</fullName>
    </submittedName>
</protein>
<organism evidence="2 3">
    <name type="scientific">Neiella holothuriorum</name>
    <dbReference type="NCBI Taxonomy" id="2870530"/>
    <lineage>
        <taxon>Bacteria</taxon>
        <taxon>Pseudomonadati</taxon>
        <taxon>Pseudomonadota</taxon>
        <taxon>Gammaproteobacteria</taxon>
        <taxon>Alteromonadales</taxon>
        <taxon>Echinimonadaceae</taxon>
        <taxon>Neiella</taxon>
    </lineage>
</organism>
<sequence length="288" mass="31585">MTNQIPGASAKILIAGFGALGRNMLKQAPHANITSLNRASNSPAPHHIQADLLKPETLLDLPQFDYVVFTATPDERTESAYKTTYVEATNNLLFALSKQAVKRFYFVSSTSVYGQHQGETVDEVSDTAATSFSGKAIRRGEELVNENAIPSTLIRFGGIYGNGRSMLIRHVKAGVDVANQPAPITNRIHEDDCAGLLLHLVAIAQQGTDLAPCYVAVDDDGSNKAAVYQFIAEQLNCPQQVNLLPERPSNLGKRCNNQLMKKTGYQLLYPSYRSGYLHMINRMKQESS</sequence>
<dbReference type="RefSeq" id="WP_220104205.1">
    <property type="nucleotide sequence ID" value="NZ_JAHZSS010000012.1"/>
</dbReference>
<proteinExistence type="predicted"/>
<dbReference type="InterPro" id="IPR001509">
    <property type="entry name" value="Epimerase_deHydtase"/>
</dbReference>
<dbReference type="InterPro" id="IPR036291">
    <property type="entry name" value="NAD(P)-bd_dom_sf"/>
</dbReference>
<feature type="domain" description="NAD-dependent epimerase/dehydratase" evidence="1">
    <location>
        <begin position="12"/>
        <end position="125"/>
    </location>
</feature>
<name>A0ABS7EGP9_9GAMM</name>
<gene>
    <name evidence="2" type="ORF">K0504_10780</name>
</gene>
<dbReference type="EMBL" id="JAHZSS010000012">
    <property type="protein sequence ID" value="MBW8191522.1"/>
    <property type="molecule type" value="Genomic_DNA"/>
</dbReference>
<comment type="caution">
    <text evidence="2">The sequence shown here is derived from an EMBL/GenBank/DDBJ whole genome shotgun (WGS) entry which is preliminary data.</text>
</comment>
<dbReference type="PANTHER" id="PTHR48079:SF6">
    <property type="entry name" value="NAD(P)-BINDING DOMAIN-CONTAINING PROTEIN-RELATED"/>
    <property type="match status" value="1"/>
</dbReference>
<dbReference type="Proteomes" id="UP001166251">
    <property type="component" value="Unassembled WGS sequence"/>
</dbReference>
<dbReference type="SUPFAM" id="SSF51735">
    <property type="entry name" value="NAD(P)-binding Rossmann-fold domains"/>
    <property type="match status" value="1"/>
</dbReference>
<accession>A0ABS7EGP9</accession>
<keyword evidence="3" id="KW-1185">Reference proteome</keyword>
<dbReference type="PANTHER" id="PTHR48079">
    <property type="entry name" value="PROTEIN YEEZ"/>
    <property type="match status" value="1"/>
</dbReference>
<dbReference type="InterPro" id="IPR051783">
    <property type="entry name" value="NAD(P)-dependent_oxidoreduct"/>
</dbReference>
<dbReference type="Gene3D" id="3.40.50.720">
    <property type="entry name" value="NAD(P)-binding Rossmann-like Domain"/>
    <property type="match status" value="1"/>
</dbReference>
<reference evidence="2" key="1">
    <citation type="submission" date="2021-07" db="EMBL/GenBank/DDBJ databases">
        <title>Neiella marina sp. nov., isolated from the intestinal content of sea cucumber Apostichopus japonicus.</title>
        <authorList>
            <person name="Bai X."/>
        </authorList>
    </citation>
    <scope>NUCLEOTIDE SEQUENCE</scope>
    <source>
        <strain evidence="2">126</strain>
    </source>
</reference>
<evidence type="ECO:0000313" key="3">
    <source>
        <dbReference type="Proteomes" id="UP001166251"/>
    </source>
</evidence>
<evidence type="ECO:0000313" key="2">
    <source>
        <dbReference type="EMBL" id="MBW8191522.1"/>
    </source>
</evidence>
<dbReference type="Pfam" id="PF01370">
    <property type="entry name" value="Epimerase"/>
    <property type="match status" value="1"/>
</dbReference>